<reference evidence="1 2" key="1">
    <citation type="submission" date="2019-05" db="EMBL/GenBank/DDBJ databases">
        <title>Another draft genome of Portunus trituberculatus and its Hox gene families provides insights of decapod evolution.</title>
        <authorList>
            <person name="Jeong J.-H."/>
            <person name="Song I."/>
            <person name="Kim S."/>
            <person name="Choi T."/>
            <person name="Kim D."/>
            <person name="Ryu S."/>
            <person name="Kim W."/>
        </authorList>
    </citation>
    <scope>NUCLEOTIDE SEQUENCE [LARGE SCALE GENOMIC DNA]</scope>
    <source>
        <tissue evidence="1">Muscle</tissue>
    </source>
</reference>
<dbReference type="AlphaFoldDB" id="A0A5B7DHJ7"/>
<comment type="caution">
    <text evidence="1">The sequence shown here is derived from an EMBL/GenBank/DDBJ whole genome shotgun (WGS) entry which is preliminary data.</text>
</comment>
<organism evidence="1 2">
    <name type="scientific">Portunus trituberculatus</name>
    <name type="common">Swimming crab</name>
    <name type="synonym">Neptunus trituberculatus</name>
    <dbReference type="NCBI Taxonomy" id="210409"/>
    <lineage>
        <taxon>Eukaryota</taxon>
        <taxon>Metazoa</taxon>
        <taxon>Ecdysozoa</taxon>
        <taxon>Arthropoda</taxon>
        <taxon>Crustacea</taxon>
        <taxon>Multicrustacea</taxon>
        <taxon>Malacostraca</taxon>
        <taxon>Eumalacostraca</taxon>
        <taxon>Eucarida</taxon>
        <taxon>Decapoda</taxon>
        <taxon>Pleocyemata</taxon>
        <taxon>Brachyura</taxon>
        <taxon>Eubrachyura</taxon>
        <taxon>Portunoidea</taxon>
        <taxon>Portunidae</taxon>
        <taxon>Portuninae</taxon>
        <taxon>Portunus</taxon>
    </lineage>
</organism>
<evidence type="ECO:0000313" key="1">
    <source>
        <dbReference type="EMBL" id="MPC20575.1"/>
    </source>
</evidence>
<name>A0A5B7DHJ7_PORTR</name>
<keyword evidence="2" id="KW-1185">Reference proteome</keyword>
<sequence>MISDYKLNKNRHCKCCVCDGGSTADIAAVCTSELGSNPKLDGHLELLRSYQGLVFVWLEDTRETLAKEKTHSVTSPLTVPKEFIQKTGINVHDSSGKSPLQLHIQCPFNKSQPRFSKGPVKASHEGWAWERPWGDRKVGGRKGGVTWLHKVVVMGPTCAAASRVEVGVDSFPCDPARQNDGGEARWW</sequence>
<gene>
    <name evidence="1" type="ORF">E2C01_013528</name>
</gene>
<dbReference type="Proteomes" id="UP000324222">
    <property type="component" value="Unassembled WGS sequence"/>
</dbReference>
<accession>A0A5B7DHJ7</accession>
<proteinExistence type="predicted"/>
<protein>
    <submittedName>
        <fullName evidence="1">Uncharacterized protein</fullName>
    </submittedName>
</protein>
<evidence type="ECO:0000313" key="2">
    <source>
        <dbReference type="Proteomes" id="UP000324222"/>
    </source>
</evidence>
<dbReference type="EMBL" id="VSRR010000886">
    <property type="protein sequence ID" value="MPC20575.1"/>
    <property type="molecule type" value="Genomic_DNA"/>
</dbReference>